<dbReference type="AlphaFoldDB" id="A0A0A0KY42"/>
<keyword evidence="1" id="KW-0472">Membrane</keyword>
<proteinExistence type="predicted"/>
<feature type="transmembrane region" description="Helical" evidence="1">
    <location>
        <begin position="45"/>
        <end position="69"/>
    </location>
</feature>
<organism evidence="2 3">
    <name type="scientific">Cucumis sativus</name>
    <name type="common">Cucumber</name>
    <dbReference type="NCBI Taxonomy" id="3659"/>
    <lineage>
        <taxon>Eukaryota</taxon>
        <taxon>Viridiplantae</taxon>
        <taxon>Streptophyta</taxon>
        <taxon>Embryophyta</taxon>
        <taxon>Tracheophyta</taxon>
        <taxon>Spermatophyta</taxon>
        <taxon>Magnoliopsida</taxon>
        <taxon>eudicotyledons</taxon>
        <taxon>Gunneridae</taxon>
        <taxon>Pentapetalae</taxon>
        <taxon>rosids</taxon>
        <taxon>fabids</taxon>
        <taxon>Cucurbitales</taxon>
        <taxon>Cucurbitaceae</taxon>
        <taxon>Benincaseae</taxon>
        <taxon>Cucumis</taxon>
    </lineage>
</organism>
<dbReference type="Proteomes" id="UP000029981">
    <property type="component" value="Chromosome 4"/>
</dbReference>
<keyword evidence="1" id="KW-1133">Transmembrane helix</keyword>
<reference evidence="2 3" key="3">
    <citation type="journal article" date="2010" name="BMC Genomics">
        <title>Transcriptome sequencing and comparative analysis of cucumber flowers with different sex types.</title>
        <authorList>
            <person name="Guo S."/>
            <person name="Zheng Y."/>
            <person name="Joung J.G."/>
            <person name="Liu S."/>
            <person name="Zhang Z."/>
            <person name="Crasta O.R."/>
            <person name="Sobral B.W."/>
            <person name="Xu Y."/>
            <person name="Huang S."/>
            <person name="Fei Z."/>
        </authorList>
    </citation>
    <scope>NUCLEOTIDE SEQUENCE [LARGE SCALE GENOMIC DNA]</scope>
    <source>
        <strain evidence="3">cv. 9930</strain>
    </source>
</reference>
<sequence>MVTIFNHFMVGVQLGLPPFVTESECHVSSNIVLQETCAVNVWLEFLLLVLFCLVLMLYVRLAALHFGLYHYEV</sequence>
<evidence type="ECO:0000313" key="2">
    <source>
        <dbReference type="EMBL" id="KGN53774.1"/>
    </source>
</evidence>
<gene>
    <name evidence="2" type="ORF">Csa_4G126440</name>
</gene>
<evidence type="ECO:0000256" key="1">
    <source>
        <dbReference type="SAM" id="Phobius"/>
    </source>
</evidence>
<reference evidence="2 3" key="1">
    <citation type="journal article" date="2009" name="Nat. Genet.">
        <title>The genome of the cucumber, Cucumis sativus L.</title>
        <authorList>
            <person name="Huang S."/>
            <person name="Li R."/>
            <person name="Zhang Z."/>
            <person name="Li L."/>
            <person name="Gu X."/>
            <person name="Fan W."/>
            <person name="Lucas W.J."/>
            <person name="Wang X."/>
            <person name="Xie B."/>
            <person name="Ni P."/>
            <person name="Ren Y."/>
            <person name="Zhu H."/>
            <person name="Li J."/>
            <person name="Lin K."/>
            <person name="Jin W."/>
            <person name="Fei Z."/>
            <person name="Li G."/>
            <person name="Staub J."/>
            <person name="Kilian A."/>
            <person name="van der Vossen E.A."/>
            <person name="Wu Y."/>
            <person name="Guo J."/>
            <person name="He J."/>
            <person name="Jia Z."/>
            <person name="Ren Y."/>
            <person name="Tian G."/>
            <person name="Lu Y."/>
            <person name="Ruan J."/>
            <person name="Qian W."/>
            <person name="Wang M."/>
            <person name="Huang Q."/>
            <person name="Li B."/>
            <person name="Xuan Z."/>
            <person name="Cao J."/>
            <person name="Asan"/>
            <person name="Wu Z."/>
            <person name="Zhang J."/>
            <person name="Cai Q."/>
            <person name="Bai Y."/>
            <person name="Zhao B."/>
            <person name="Han Y."/>
            <person name="Li Y."/>
            <person name="Li X."/>
            <person name="Wang S."/>
            <person name="Shi Q."/>
            <person name="Liu S."/>
            <person name="Cho W.K."/>
            <person name="Kim J.Y."/>
            <person name="Xu Y."/>
            <person name="Heller-Uszynska K."/>
            <person name="Miao H."/>
            <person name="Cheng Z."/>
            <person name="Zhang S."/>
            <person name="Wu J."/>
            <person name="Yang Y."/>
            <person name="Kang H."/>
            <person name="Li M."/>
            <person name="Liang H."/>
            <person name="Ren X."/>
            <person name="Shi Z."/>
            <person name="Wen M."/>
            <person name="Jian M."/>
            <person name="Yang H."/>
            <person name="Zhang G."/>
            <person name="Yang Z."/>
            <person name="Chen R."/>
            <person name="Liu S."/>
            <person name="Li J."/>
            <person name="Ma L."/>
            <person name="Liu H."/>
            <person name="Zhou Y."/>
            <person name="Zhao J."/>
            <person name="Fang X."/>
            <person name="Li G."/>
            <person name="Fang L."/>
            <person name="Li Y."/>
            <person name="Liu D."/>
            <person name="Zheng H."/>
            <person name="Zhang Y."/>
            <person name="Qin N."/>
            <person name="Li Z."/>
            <person name="Yang G."/>
            <person name="Yang S."/>
            <person name="Bolund L."/>
            <person name="Kristiansen K."/>
            <person name="Zheng H."/>
            <person name="Li S."/>
            <person name="Zhang X."/>
            <person name="Yang H."/>
            <person name="Wang J."/>
            <person name="Sun R."/>
            <person name="Zhang B."/>
            <person name="Jiang S."/>
            <person name="Wang J."/>
            <person name="Du Y."/>
            <person name="Li S."/>
        </authorList>
    </citation>
    <scope>NUCLEOTIDE SEQUENCE [LARGE SCALE GENOMIC DNA]</scope>
    <source>
        <strain evidence="3">cv. 9930</strain>
    </source>
</reference>
<reference evidence="2 3" key="2">
    <citation type="journal article" date="2009" name="PLoS ONE">
        <title>An integrated genetic and cytogenetic map of the cucumber genome.</title>
        <authorList>
            <person name="Ren Y."/>
            <person name="Zhang Z."/>
            <person name="Liu J."/>
            <person name="Staub J.E."/>
            <person name="Han Y."/>
            <person name="Cheng Z."/>
            <person name="Li X."/>
            <person name="Lu J."/>
            <person name="Miao H."/>
            <person name="Kang H."/>
            <person name="Xie B."/>
            <person name="Gu X."/>
            <person name="Wang X."/>
            <person name="Du Y."/>
            <person name="Jin W."/>
            <person name="Huang S."/>
        </authorList>
    </citation>
    <scope>NUCLEOTIDE SEQUENCE [LARGE SCALE GENOMIC DNA]</scope>
    <source>
        <strain evidence="3">cv. 9930</strain>
    </source>
</reference>
<keyword evidence="3" id="KW-1185">Reference proteome</keyword>
<keyword evidence="1" id="KW-0812">Transmembrane</keyword>
<dbReference type="EMBL" id="CM002925">
    <property type="protein sequence ID" value="KGN53774.1"/>
    <property type="molecule type" value="Genomic_DNA"/>
</dbReference>
<dbReference type="Gramene" id="KGN53774">
    <property type="protein sequence ID" value="KGN53774"/>
    <property type="gene ID" value="Csa_4G126440"/>
</dbReference>
<reference evidence="2 3" key="4">
    <citation type="journal article" date="2011" name="BMC Genomics">
        <title>RNA-Seq improves annotation of protein-coding genes in the cucumber genome.</title>
        <authorList>
            <person name="Li Z."/>
            <person name="Zhang Z."/>
            <person name="Yan P."/>
            <person name="Huang S."/>
            <person name="Fei Z."/>
            <person name="Lin K."/>
        </authorList>
    </citation>
    <scope>NUCLEOTIDE SEQUENCE [LARGE SCALE GENOMIC DNA]</scope>
    <source>
        <strain evidence="3">cv. 9930</strain>
    </source>
</reference>
<evidence type="ECO:0000313" key="3">
    <source>
        <dbReference type="Proteomes" id="UP000029981"/>
    </source>
</evidence>
<protein>
    <submittedName>
        <fullName evidence="2">Uncharacterized protein</fullName>
    </submittedName>
</protein>
<accession>A0A0A0KY42</accession>
<name>A0A0A0KY42_CUCSA</name>